<dbReference type="CDD" id="cd01335">
    <property type="entry name" value="Radical_SAM"/>
    <property type="match status" value="1"/>
</dbReference>
<dbReference type="EC" id="1.97.1.-" evidence="7"/>
<reference evidence="8 9" key="1">
    <citation type="submission" date="2020-08" db="EMBL/GenBank/DDBJ databases">
        <title>Genome sequence of Weissella diestrammenae KACC 16890T.</title>
        <authorList>
            <person name="Hyun D.-W."/>
            <person name="Bae J.-W."/>
        </authorList>
    </citation>
    <scope>NUCLEOTIDE SEQUENCE [LARGE SCALE GENOMIC DNA]</scope>
    <source>
        <strain evidence="8 9">KACC 16890</strain>
    </source>
</reference>
<name>A0A7G9T5S2_9LACO</name>
<dbReference type="Pfam" id="PF13353">
    <property type="entry name" value="Fer4_12"/>
    <property type="match status" value="1"/>
</dbReference>
<dbReference type="InterPro" id="IPR034457">
    <property type="entry name" value="Organic_radical-activating"/>
</dbReference>
<organism evidence="8 9">
    <name type="scientific">Weissella diestrammenae</name>
    <dbReference type="NCBI Taxonomy" id="1162633"/>
    <lineage>
        <taxon>Bacteria</taxon>
        <taxon>Bacillati</taxon>
        <taxon>Bacillota</taxon>
        <taxon>Bacilli</taxon>
        <taxon>Lactobacillales</taxon>
        <taxon>Lactobacillaceae</taxon>
        <taxon>Weissella</taxon>
    </lineage>
</organism>
<dbReference type="InterPro" id="IPR058240">
    <property type="entry name" value="rSAM_sf"/>
</dbReference>
<dbReference type="GO" id="GO:0051539">
    <property type="term" value="F:4 iron, 4 sulfur cluster binding"/>
    <property type="evidence" value="ECO:0007669"/>
    <property type="project" value="UniProtKB-KW"/>
</dbReference>
<gene>
    <name evidence="8" type="primary">nrdG</name>
    <name evidence="8" type="ORF">H9L19_00645</name>
</gene>
<evidence type="ECO:0000256" key="7">
    <source>
        <dbReference type="PIRNR" id="PIRNR000368"/>
    </source>
</evidence>
<dbReference type="Proteomes" id="UP000515800">
    <property type="component" value="Chromosome"/>
</dbReference>
<keyword evidence="7" id="KW-0560">Oxidoreductase</keyword>
<keyword evidence="9" id="KW-1185">Reference proteome</keyword>
<keyword evidence="5" id="KW-0408">Iron</keyword>
<comment type="cofactor">
    <cofactor evidence="1">
        <name>[4Fe-4S] cluster</name>
        <dbReference type="ChEBI" id="CHEBI:49883"/>
    </cofactor>
</comment>
<dbReference type="SUPFAM" id="SSF102114">
    <property type="entry name" value="Radical SAM enzymes"/>
    <property type="match status" value="1"/>
</dbReference>
<dbReference type="PANTHER" id="PTHR30352">
    <property type="entry name" value="PYRUVATE FORMATE-LYASE-ACTIVATING ENZYME"/>
    <property type="match status" value="1"/>
</dbReference>
<dbReference type="KEGG" id="wdi:H9L19_00645"/>
<dbReference type="Gene3D" id="3.20.20.70">
    <property type="entry name" value="Aldolase class I"/>
    <property type="match status" value="1"/>
</dbReference>
<keyword evidence="3" id="KW-0949">S-adenosyl-L-methionine</keyword>
<evidence type="ECO:0000256" key="4">
    <source>
        <dbReference type="ARBA" id="ARBA00022723"/>
    </source>
</evidence>
<dbReference type="GO" id="GO:0004748">
    <property type="term" value="F:ribonucleoside-diphosphate reductase activity, thioredoxin disulfide as acceptor"/>
    <property type="evidence" value="ECO:0007669"/>
    <property type="project" value="TreeGrafter"/>
</dbReference>
<dbReference type="SFLD" id="SFLDF00299">
    <property type="entry name" value="anaerobic_ribonucleoside-triph"/>
    <property type="match status" value="1"/>
</dbReference>
<dbReference type="EMBL" id="CP060724">
    <property type="protein sequence ID" value="QNN75447.1"/>
    <property type="molecule type" value="Genomic_DNA"/>
</dbReference>
<dbReference type="SFLD" id="SFLDG01066">
    <property type="entry name" value="organic_radical-activating_enz"/>
    <property type="match status" value="1"/>
</dbReference>
<sequence>MSTKLSNGITVPEKQEWRTEDLSLSNIADYKPFIMVDGPGVRCSVYVSGCKFLCPGCYNVAAQNFNYGTPYSKALEDQIIDDLRQPYVQGLTLLGGEPFLNTGVTLQLVRRVREEFGHTKDIWSWTGYTWEELLEETDDKKALLKAIDVVVDGRFIQALMDLTLRFRGSSNQRMIRVPESLQTGEIVLWTDEYDQ</sequence>
<dbReference type="SFLD" id="SFLDG01063">
    <property type="entry name" value="activating_enzymes__group_1"/>
    <property type="match status" value="1"/>
</dbReference>
<dbReference type="InterPro" id="IPR007197">
    <property type="entry name" value="rSAM"/>
</dbReference>
<dbReference type="GO" id="GO:0046872">
    <property type="term" value="F:metal ion binding"/>
    <property type="evidence" value="ECO:0007669"/>
    <property type="project" value="UniProtKB-KW"/>
</dbReference>
<evidence type="ECO:0000256" key="6">
    <source>
        <dbReference type="ARBA" id="ARBA00023014"/>
    </source>
</evidence>
<dbReference type="GO" id="GO:0043365">
    <property type="term" value="F:[formate-C-acetyltransferase]-activating enzyme activity"/>
    <property type="evidence" value="ECO:0007669"/>
    <property type="project" value="InterPro"/>
</dbReference>
<evidence type="ECO:0000256" key="5">
    <source>
        <dbReference type="ARBA" id="ARBA00023004"/>
    </source>
</evidence>
<dbReference type="InterPro" id="IPR012837">
    <property type="entry name" value="NrdG"/>
</dbReference>
<protein>
    <recommendedName>
        <fullName evidence="7">Anaerobic ribonucleoside-triphosphate reductase-activating protein</fullName>
        <ecNumber evidence="7">1.97.1.-</ecNumber>
    </recommendedName>
</protein>
<dbReference type="PIRSF" id="PIRSF000368">
    <property type="entry name" value="NrdG"/>
    <property type="match status" value="1"/>
</dbReference>
<accession>A0A7G9T5S2</accession>
<keyword evidence="6" id="KW-0411">Iron-sulfur</keyword>
<dbReference type="NCBIfam" id="TIGR02491">
    <property type="entry name" value="NrdG"/>
    <property type="match status" value="1"/>
</dbReference>
<dbReference type="PANTHER" id="PTHR30352:SF2">
    <property type="entry name" value="ANAEROBIC RIBONUCLEOSIDE-TRIPHOSPHATE REDUCTASE-ACTIVATING PROTEIN"/>
    <property type="match status" value="1"/>
</dbReference>
<comment type="similarity">
    <text evidence="7">Belongs to the organic radical-activating enzymes family.</text>
</comment>
<evidence type="ECO:0000313" key="9">
    <source>
        <dbReference type="Proteomes" id="UP000515800"/>
    </source>
</evidence>
<comment type="function">
    <text evidence="7">Activation of anaerobic ribonucleoside-triphosphate reductase under anaerobic conditions by generation of an organic free radical, using S-adenosylmethionine and reduced flavodoxin as cosubstrates to produce 5'-deoxy-adenosine.</text>
</comment>
<dbReference type="InterPro" id="IPR013785">
    <property type="entry name" value="Aldolase_TIM"/>
</dbReference>
<dbReference type="AlphaFoldDB" id="A0A7G9T5S2"/>
<dbReference type="SFLD" id="SFLDS00029">
    <property type="entry name" value="Radical_SAM"/>
    <property type="match status" value="1"/>
</dbReference>
<evidence type="ECO:0000256" key="2">
    <source>
        <dbReference type="ARBA" id="ARBA00022485"/>
    </source>
</evidence>
<proteinExistence type="inferred from homology"/>
<evidence type="ECO:0000256" key="1">
    <source>
        <dbReference type="ARBA" id="ARBA00001966"/>
    </source>
</evidence>
<evidence type="ECO:0000256" key="3">
    <source>
        <dbReference type="ARBA" id="ARBA00022691"/>
    </source>
</evidence>
<dbReference type="RefSeq" id="WP_187529280.1">
    <property type="nucleotide sequence ID" value="NZ_CP060724.1"/>
</dbReference>
<evidence type="ECO:0000313" key="8">
    <source>
        <dbReference type="EMBL" id="QNN75447.1"/>
    </source>
</evidence>
<keyword evidence="4" id="KW-0479">Metal-binding</keyword>
<keyword evidence="2" id="KW-0004">4Fe-4S</keyword>